<dbReference type="AlphaFoldDB" id="A0A5B9W4Y9"/>
<keyword evidence="3" id="KW-1185">Reference proteome</keyword>
<evidence type="ECO:0000256" key="1">
    <source>
        <dbReference type="SAM" id="MobiDB-lite"/>
    </source>
</evidence>
<protein>
    <submittedName>
        <fullName evidence="2">Uncharacterized protein</fullName>
    </submittedName>
</protein>
<feature type="region of interest" description="Disordered" evidence="1">
    <location>
        <begin position="1"/>
        <end position="70"/>
    </location>
</feature>
<sequence>MSPGIERKASNILAGAQVPRRPVPGAAFRPRFPPSNPATRPARARPLGRAPATNAGGGMKLRLDLADEGM</sequence>
<reference evidence="2 3" key="1">
    <citation type="submission" date="2019-08" db="EMBL/GenBank/DDBJ databases">
        <title>Deep-cultivation of Planctomycetes and their phenomic and genomic characterization uncovers novel biology.</title>
        <authorList>
            <person name="Wiegand S."/>
            <person name="Jogler M."/>
            <person name="Boedeker C."/>
            <person name="Pinto D."/>
            <person name="Vollmers J."/>
            <person name="Rivas-Marin E."/>
            <person name="Kohn T."/>
            <person name="Peeters S.H."/>
            <person name="Heuer A."/>
            <person name="Rast P."/>
            <person name="Oberbeckmann S."/>
            <person name="Bunk B."/>
            <person name="Jeske O."/>
            <person name="Meyerdierks A."/>
            <person name="Storesund J.E."/>
            <person name="Kallscheuer N."/>
            <person name="Luecker S."/>
            <person name="Lage O.M."/>
            <person name="Pohl T."/>
            <person name="Merkel B.J."/>
            <person name="Hornburger P."/>
            <person name="Mueller R.-W."/>
            <person name="Bruemmer F."/>
            <person name="Labrenz M."/>
            <person name="Spormann A.M."/>
            <person name="Op den Camp H."/>
            <person name="Overmann J."/>
            <person name="Amann R."/>
            <person name="Jetten M.S.M."/>
            <person name="Mascher T."/>
            <person name="Medema M.H."/>
            <person name="Devos D.P."/>
            <person name="Kaster A.-K."/>
            <person name="Ovreas L."/>
            <person name="Rohde M."/>
            <person name="Galperin M.Y."/>
            <person name="Jogler C."/>
        </authorList>
    </citation>
    <scope>NUCLEOTIDE SEQUENCE [LARGE SCALE GENOMIC DNA]</scope>
    <source>
        <strain evidence="2 3">OJF2</strain>
    </source>
</reference>
<evidence type="ECO:0000313" key="3">
    <source>
        <dbReference type="Proteomes" id="UP000324233"/>
    </source>
</evidence>
<evidence type="ECO:0000313" key="2">
    <source>
        <dbReference type="EMBL" id="QEH35608.1"/>
    </source>
</evidence>
<proteinExistence type="predicted"/>
<dbReference type="KEGG" id="agv:OJF2_41610"/>
<accession>A0A5B9W4Y9</accession>
<feature type="compositionally biased region" description="Basic and acidic residues" evidence="1">
    <location>
        <begin position="61"/>
        <end position="70"/>
    </location>
</feature>
<organism evidence="2 3">
    <name type="scientific">Aquisphaera giovannonii</name>
    <dbReference type="NCBI Taxonomy" id="406548"/>
    <lineage>
        <taxon>Bacteria</taxon>
        <taxon>Pseudomonadati</taxon>
        <taxon>Planctomycetota</taxon>
        <taxon>Planctomycetia</taxon>
        <taxon>Isosphaerales</taxon>
        <taxon>Isosphaeraceae</taxon>
        <taxon>Aquisphaera</taxon>
    </lineage>
</organism>
<name>A0A5B9W4Y9_9BACT</name>
<dbReference type="EMBL" id="CP042997">
    <property type="protein sequence ID" value="QEH35608.1"/>
    <property type="molecule type" value="Genomic_DNA"/>
</dbReference>
<gene>
    <name evidence="2" type="ORF">OJF2_41610</name>
</gene>
<dbReference type="Proteomes" id="UP000324233">
    <property type="component" value="Chromosome"/>
</dbReference>
<feature type="compositionally biased region" description="Low complexity" evidence="1">
    <location>
        <begin position="37"/>
        <end position="52"/>
    </location>
</feature>